<evidence type="ECO:0000313" key="1">
    <source>
        <dbReference type="EMBL" id="KAJ0039135.1"/>
    </source>
</evidence>
<dbReference type="Proteomes" id="UP001163603">
    <property type="component" value="Chromosome 6"/>
</dbReference>
<comment type="caution">
    <text evidence="1">The sequence shown here is derived from an EMBL/GenBank/DDBJ whole genome shotgun (WGS) entry which is preliminary data.</text>
</comment>
<protein>
    <submittedName>
        <fullName evidence="1">Uncharacterized protein</fullName>
    </submittedName>
</protein>
<name>A0ACC0YLC6_9ROSI</name>
<gene>
    <name evidence="1" type="ORF">Pint_23853</name>
</gene>
<keyword evidence="2" id="KW-1185">Reference proteome</keyword>
<accession>A0ACC0YLC6</accession>
<organism evidence="1 2">
    <name type="scientific">Pistacia integerrima</name>
    <dbReference type="NCBI Taxonomy" id="434235"/>
    <lineage>
        <taxon>Eukaryota</taxon>
        <taxon>Viridiplantae</taxon>
        <taxon>Streptophyta</taxon>
        <taxon>Embryophyta</taxon>
        <taxon>Tracheophyta</taxon>
        <taxon>Spermatophyta</taxon>
        <taxon>Magnoliopsida</taxon>
        <taxon>eudicotyledons</taxon>
        <taxon>Gunneridae</taxon>
        <taxon>Pentapetalae</taxon>
        <taxon>rosids</taxon>
        <taxon>malvids</taxon>
        <taxon>Sapindales</taxon>
        <taxon>Anacardiaceae</taxon>
        <taxon>Pistacia</taxon>
    </lineage>
</organism>
<dbReference type="EMBL" id="CM047741">
    <property type="protein sequence ID" value="KAJ0039135.1"/>
    <property type="molecule type" value="Genomic_DNA"/>
</dbReference>
<sequence>MQPRLLCDLFWKEPDREFCGCFVMGNWRNRPPRRFFNRQRVPKSPPEYEKDPSSSGYFEDGIPLWEKKFCSLIGSVPWQKVVHAKKFMYSNNVLNWDDSAGKEAFHNAKNRFWAEINGFPCDISLPDPDIYVDEINWDPDIDPELIKDLESVYFAPNDGENNGKFGHRNKKSRNLTAVASKSCNGNSEIIDNPWESDNNMQGRDTLKDEAQDREPGDEAVNAEVHGWNQWENNNNNSLNLNHDNNPWDHSFNQCNGALKSNAWGSCGNKSRGWDQGVNHVKQFSNWDNSASSWEHSCQGVYPVTDNKVWDDIGNNSGCWNQHKSWKLNSGDNPLEHCFIQNGGPPKDRGRGDGGGNAWGWKQQDNYRSAPKHSEFGRSGGGWGVQNKGCRKREGSHLTSYKSYGYQQGYKQTGLLFAGKSSHQLTDWGCDCDCRKMPPQPPLKPYFFYGHRKPSQNRPMVFGGLFSNRQSLKKPDPTPHLPSQPFNIQKWDPHYLPSQTHARSPPSMTPLSISERLSPIARFIIDSFRKNQYRWGPEVVTQLQKLRRVTPDLVAEVLKVENNPVLASKFFHWAGKQKGYRHTFSSYNALAYCLHRNKLFRAADQVPELMEAQGRVSEMFEILEKMRGNLCKPDVFAYTAMLRVLVSEGNLDACWRVWEEMRKDLVEPDVMAYVTLITGFCKGGRVERGYELFREMKEKGVLIDRAIYGVLVEGFVGEGKVGKACDMLKDLVDSGYRTDLGIYNSIIGGLCTIKRVDKAYKLFEITVQDGLEPDFLTVNPLLVCYAEMGRMDDFCKLLMQMEKLRFCVVDDLEKFFEFMVGKEERIKMALEVFEELKGKGYGSVSIYNILMGTLHKIGEVKKALSLFGEMKDLNLEPNPSTYSIAIQCFVENGDIQEACTCHNKIIEMSHVPSVGAYSYLAKGLCKIGEIDAAMMLVRDCLGNVTSGPMEFKYALTIIHMCRSGDAEKVIEVLNEMMQEGGALDDVICSAIIYGMCKYGTLEEARKVFTNLGERKLLTEANTIVYDEILIEHMKKKTADLILVGLKFFGLESKLKAKGSRLLSG</sequence>
<reference evidence="2" key="1">
    <citation type="journal article" date="2023" name="G3 (Bethesda)">
        <title>Genome assembly and association tests identify interacting loci associated with vigor, precocity, and sex in interspecific pistachio rootstocks.</title>
        <authorList>
            <person name="Palmer W."/>
            <person name="Jacygrad E."/>
            <person name="Sagayaradj S."/>
            <person name="Cavanaugh K."/>
            <person name="Han R."/>
            <person name="Bertier L."/>
            <person name="Beede B."/>
            <person name="Kafkas S."/>
            <person name="Golino D."/>
            <person name="Preece J."/>
            <person name="Michelmore R."/>
        </authorList>
    </citation>
    <scope>NUCLEOTIDE SEQUENCE [LARGE SCALE GENOMIC DNA]</scope>
</reference>
<evidence type="ECO:0000313" key="2">
    <source>
        <dbReference type="Proteomes" id="UP001163603"/>
    </source>
</evidence>
<proteinExistence type="predicted"/>